<evidence type="ECO:0000259" key="4">
    <source>
        <dbReference type="PROSITE" id="PS51352"/>
    </source>
</evidence>
<keyword evidence="2" id="KW-0186">Copper</keyword>
<keyword evidence="6" id="KW-1185">Reference proteome</keyword>
<dbReference type="EMBL" id="BMID01000001">
    <property type="protein sequence ID" value="GGA09691.1"/>
    <property type="molecule type" value="Genomic_DNA"/>
</dbReference>
<gene>
    <name evidence="5" type="ORF">GCM10010923_20140</name>
</gene>
<evidence type="ECO:0000313" key="5">
    <source>
        <dbReference type="EMBL" id="GGA09691.1"/>
    </source>
</evidence>
<organism evidence="5 6">
    <name type="scientific">Blastomonas marina</name>
    <dbReference type="NCBI Taxonomy" id="1867408"/>
    <lineage>
        <taxon>Bacteria</taxon>
        <taxon>Pseudomonadati</taxon>
        <taxon>Pseudomonadota</taxon>
        <taxon>Alphaproteobacteria</taxon>
        <taxon>Sphingomonadales</taxon>
        <taxon>Sphingomonadaceae</taxon>
        <taxon>Blastomonas</taxon>
    </lineage>
</organism>
<sequence length="201" mass="21837">MNALVMPRTASLLALLSLSLAACSPAADVPAEEPPLAGARIGGDFTLTSGAGEEVSWSDFAGQYRMVYFGYTSCPDVCPYDTQRMVRARQAYLEENPDTEIAAIFITVDPARDTPEALAQFTGNFAPDLVGLTGSEEQIDEVVKDFAAYRALEEEDEYGFYKVTHGPPGAYLFGPQGEPLALLPVDESVEGTLAEMRRWIR</sequence>
<name>A0ABQ1FER0_9SPHN</name>
<dbReference type="Pfam" id="PF02630">
    <property type="entry name" value="SCO1-SenC"/>
    <property type="match status" value="1"/>
</dbReference>
<feature type="chain" id="PRO_5046737171" evidence="3">
    <location>
        <begin position="27"/>
        <end position="201"/>
    </location>
</feature>
<reference evidence="6" key="1">
    <citation type="journal article" date="2019" name="Int. J. Syst. Evol. Microbiol.">
        <title>The Global Catalogue of Microorganisms (GCM) 10K type strain sequencing project: providing services to taxonomists for standard genome sequencing and annotation.</title>
        <authorList>
            <consortium name="The Broad Institute Genomics Platform"/>
            <consortium name="The Broad Institute Genome Sequencing Center for Infectious Disease"/>
            <person name="Wu L."/>
            <person name="Ma J."/>
        </authorList>
    </citation>
    <scope>NUCLEOTIDE SEQUENCE [LARGE SCALE GENOMIC DNA]</scope>
    <source>
        <strain evidence="6">CGMCC 1.15297</strain>
    </source>
</reference>
<dbReference type="InterPro" id="IPR003782">
    <property type="entry name" value="SCO1/SenC"/>
</dbReference>
<dbReference type="Gene3D" id="3.40.30.10">
    <property type="entry name" value="Glutaredoxin"/>
    <property type="match status" value="1"/>
</dbReference>
<dbReference type="PANTHER" id="PTHR12151">
    <property type="entry name" value="ELECTRON TRANSPORT PROTIN SCO1/SENC FAMILY MEMBER"/>
    <property type="match status" value="1"/>
</dbReference>
<comment type="similarity">
    <text evidence="1">Belongs to the SCO1/2 family.</text>
</comment>
<keyword evidence="3" id="KW-0732">Signal</keyword>
<dbReference type="InterPro" id="IPR036249">
    <property type="entry name" value="Thioredoxin-like_sf"/>
</dbReference>
<evidence type="ECO:0000256" key="1">
    <source>
        <dbReference type="ARBA" id="ARBA00010996"/>
    </source>
</evidence>
<comment type="caution">
    <text evidence="5">The sequence shown here is derived from an EMBL/GenBank/DDBJ whole genome shotgun (WGS) entry which is preliminary data.</text>
</comment>
<proteinExistence type="inferred from homology"/>
<feature type="signal peptide" evidence="3">
    <location>
        <begin position="1"/>
        <end position="26"/>
    </location>
</feature>
<evidence type="ECO:0000256" key="3">
    <source>
        <dbReference type="SAM" id="SignalP"/>
    </source>
</evidence>
<dbReference type="InterPro" id="IPR013766">
    <property type="entry name" value="Thioredoxin_domain"/>
</dbReference>
<dbReference type="RefSeq" id="WP_188642572.1">
    <property type="nucleotide sequence ID" value="NZ_BMID01000001.1"/>
</dbReference>
<evidence type="ECO:0000256" key="2">
    <source>
        <dbReference type="ARBA" id="ARBA00023008"/>
    </source>
</evidence>
<accession>A0ABQ1FER0</accession>
<dbReference type="PROSITE" id="PS51352">
    <property type="entry name" value="THIOREDOXIN_2"/>
    <property type="match status" value="1"/>
</dbReference>
<dbReference type="SUPFAM" id="SSF52833">
    <property type="entry name" value="Thioredoxin-like"/>
    <property type="match status" value="1"/>
</dbReference>
<protein>
    <submittedName>
        <fullName evidence="5">SCO1/SenC family protein</fullName>
    </submittedName>
</protein>
<dbReference type="CDD" id="cd02968">
    <property type="entry name" value="SCO"/>
    <property type="match status" value="1"/>
</dbReference>
<evidence type="ECO:0000313" key="6">
    <source>
        <dbReference type="Proteomes" id="UP000603317"/>
    </source>
</evidence>
<dbReference type="PANTHER" id="PTHR12151:SF25">
    <property type="entry name" value="LINALOOL DEHYDRATASE_ISOMERASE DOMAIN-CONTAINING PROTEIN"/>
    <property type="match status" value="1"/>
</dbReference>
<feature type="domain" description="Thioredoxin" evidence="4">
    <location>
        <begin position="36"/>
        <end position="201"/>
    </location>
</feature>
<dbReference type="Proteomes" id="UP000603317">
    <property type="component" value="Unassembled WGS sequence"/>
</dbReference>